<keyword evidence="3" id="KW-1185">Reference proteome</keyword>
<dbReference type="Proteomes" id="UP000886520">
    <property type="component" value="Chromosome 8"/>
</dbReference>
<evidence type="ECO:0000313" key="3">
    <source>
        <dbReference type="Proteomes" id="UP000886520"/>
    </source>
</evidence>
<proteinExistence type="predicted"/>
<comment type="caution">
    <text evidence="2">The sequence shown here is derived from an EMBL/GenBank/DDBJ whole genome shotgun (WGS) entry which is preliminary data.</text>
</comment>
<organism evidence="2 3">
    <name type="scientific">Adiantum capillus-veneris</name>
    <name type="common">Maidenhair fern</name>
    <dbReference type="NCBI Taxonomy" id="13818"/>
    <lineage>
        <taxon>Eukaryota</taxon>
        <taxon>Viridiplantae</taxon>
        <taxon>Streptophyta</taxon>
        <taxon>Embryophyta</taxon>
        <taxon>Tracheophyta</taxon>
        <taxon>Polypodiopsida</taxon>
        <taxon>Polypodiidae</taxon>
        <taxon>Polypodiales</taxon>
        <taxon>Pteridineae</taxon>
        <taxon>Pteridaceae</taxon>
        <taxon>Vittarioideae</taxon>
        <taxon>Adiantum</taxon>
    </lineage>
</organism>
<name>A0A9D4UZS9_ADICA</name>
<gene>
    <name evidence="2" type="ORF">GOP47_0008688</name>
</gene>
<protein>
    <submittedName>
        <fullName evidence="2">Uncharacterized protein</fullName>
    </submittedName>
</protein>
<dbReference type="AlphaFoldDB" id="A0A9D4UZS9"/>
<feature type="region of interest" description="Disordered" evidence="1">
    <location>
        <begin position="53"/>
        <end position="96"/>
    </location>
</feature>
<sequence length="170" mass="19408">MHQQKDVCNPLIHYAASPCMDGALERGCRGIAPVPNPPTHSWAWATIIFTKPHDPQKRRNFTENTENRGADEDDKNVSMNLAGPKQRPRSFPNVHRPSTSLRWLTIDRERFKREQRARSRQPGQLATVFTVVSTRDIMVAKASAEFFGHGSEAMEIEFDHIMILLSREES</sequence>
<reference evidence="2" key="1">
    <citation type="submission" date="2021-01" db="EMBL/GenBank/DDBJ databases">
        <title>Adiantum capillus-veneris genome.</title>
        <authorList>
            <person name="Fang Y."/>
            <person name="Liao Q."/>
        </authorList>
    </citation>
    <scope>NUCLEOTIDE SEQUENCE</scope>
    <source>
        <strain evidence="2">H3</strain>
        <tissue evidence="2">Leaf</tissue>
    </source>
</reference>
<accession>A0A9D4UZS9</accession>
<feature type="compositionally biased region" description="Basic and acidic residues" evidence="1">
    <location>
        <begin position="53"/>
        <end position="70"/>
    </location>
</feature>
<evidence type="ECO:0000256" key="1">
    <source>
        <dbReference type="SAM" id="MobiDB-lite"/>
    </source>
</evidence>
<dbReference type="EMBL" id="JABFUD020000008">
    <property type="protein sequence ID" value="KAI5076623.1"/>
    <property type="molecule type" value="Genomic_DNA"/>
</dbReference>
<evidence type="ECO:0000313" key="2">
    <source>
        <dbReference type="EMBL" id="KAI5076623.1"/>
    </source>
</evidence>